<dbReference type="GO" id="GO:0006783">
    <property type="term" value="P:heme biosynthetic process"/>
    <property type="evidence" value="ECO:0007669"/>
    <property type="project" value="TreeGrafter"/>
</dbReference>
<dbReference type="Gene3D" id="3.30.160.40">
    <property type="entry name" value="Porphobilinogen deaminase, C-terminal domain"/>
    <property type="match status" value="1"/>
</dbReference>
<dbReference type="NCBIfam" id="TIGR00212">
    <property type="entry name" value="hemC"/>
    <property type="match status" value="1"/>
</dbReference>
<dbReference type="InterPro" id="IPR000860">
    <property type="entry name" value="HemC"/>
</dbReference>
<dbReference type="PANTHER" id="PTHR11557">
    <property type="entry name" value="PORPHOBILINOGEN DEAMINASE"/>
    <property type="match status" value="1"/>
</dbReference>
<dbReference type="CDD" id="cd13646">
    <property type="entry name" value="PBP2_EcHMBS_like"/>
    <property type="match status" value="1"/>
</dbReference>
<dbReference type="PRINTS" id="PR00151">
    <property type="entry name" value="PORPHBDMNASE"/>
</dbReference>
<reference evidence="11" key="1">
    <citation type="submission" date="2018-06" db="EMBL/GenBank/DDBJ databases">
        <authorList>
            <person name="Zhirakovskaya E."/>
        </authorList>
    </citation>
    <scope>NUCLEOTIDE SEQUENCE</scope>
</reference>
<organism evidence="11">
    <name type="scientific">hydrothermal vent metagenome</name>
    <dbReference type="NCBI Taxonomy" id="652676"/>
    <lineage>
        <taxon>unclassified sequences</taxon>
        <taxon>metagenomes</taxon>
        <taxon>ecological metagenomes</taxon>
    </lineage>
</organism>
<dbReference type="SUPFAM" id="SSF53850">
    <property type="entry name" value="Periplasmic binding protein-like II"/>
    <property type="match status" value="1"/>
</dbReference>
<evidence type="ECO:0000256" key="5">
    <source>
        <dbReference type="ARBA" id="ARBA00012655"/>
    </source>
</evidence>
<sequence length="273" mass="29995">MTKEKIIIGTRKSELALWQAYYVKKEIEKKFRNIKVEIKKISTKGDKILDVSLSKIGDKGLFTKEIEKELLEGTIDIAVHSLKDLPTVLPKGLELAAVTKRHDVEDVLIAKKKKVTLESLPECATVATGSLRRASQILHLRPDIKVVDIRGNVQTRLKKFAASKWDGMILARAGLERLKLKKHISSIIPTYQILPAVGQGAIGIEITSKNKFAKEIAKGIHDKKTELTVTAERAFLNALGGGCQVPIGAYAELKSNGLYLSGFVGSPDGTITF</sequence>
<dbReference type="PROSITE" id="PS00533">
    <property type="entry name" value="PORPHOBILINOGEN_DEAM"/>
    <property type="match status" value="1"/>
</dbReference>
<protein>
    <recommendedName>
        <fullName evidence="5">hydroxymethylbilane synthase</fullName>
        <ecNumber evidence="5">2.5.1.61</ecNumber>
    </recommendedName>
    <alternativeName>
        <fullName evidence="8">Hydroxymethylbilane synthase</fullName>
    </alternativeName>
</protein>
<dbReference type="HAMAP" id="MF_00260">
    <property type="entry name" value="Porphobil_deam"/>
    <property type="match status" value="1"/>
</dbReference>
<feature type="non-terminal residue" evidence="11">
    <location>
        <position position="273"/>
    </location>
</feature>
<dbReference type="PANTHER" id="PTHR11557:SF0">
    <property type="entry name" value="PORPHOBILINOGEN DEAMINASE"/>
    <property type="match status" value="1"/>
</dbReference>
<evidence type="ECO:0000313" key="11">
    <source>
        <dbReference type="EMBL" id="VAX15791.1"/>
    </source>
</evidence>
<name>A0A3B1BMM6_9ZZZZ</name>
<dbReference type="FunFam" id="3.40.190.10:FF:000004">
    <property type="entry name" value="Porphobilinogen deaminase"/>
    <property type="match status" value="1"/>
</dbReference>
<comment type="cofactor">
    <cofactor evidence="1">
        <name>dipyrromethane</name>
        <dbReference type="ChEBI" id="CHEBI:60342"/>
    </cofactor>
</comment>
<keyword evidence="6 11" id="KW-0808">Transferase</keyword>
<dbReference type="InterPro" id="IPR022419">
    <property type="entry name" value="Porphobilin_deaminase_cofac_BS"/>
</dbReference>
<accession>A0A3B1BMM6</accession>
<dbReference type="GO" id="GO:0004418">
    <property type="term" value="F:hydroxymethylbilane synthase activity"/>
    <property type="evidence" value="ECO:0007669"/>
    <property type="project" value="UniProtKB-EC"/>
</dbReference>
<comment type="function">
    <text evidence="2">Tetrapolymerization of the monopyrrole PBG into the hydroxymethylbilane pre-uroporphyrinogen in several discrete steps.</text>
</comment>
<evidence type="ECO:0000256" key="3">
    <source>
        <dbReference type="ARBA" id="ARBA00004735"/>
    </source>
</evidence>
<evidence type="ECO:0000256" key="7">
    <source>
        <dbReference type="ARBA" id="ARBA00023244"/>
    </source>
</evidence>
<comment type="similarity">
    <text evidence="4">Belongs to the HMBS family.</text>
</comment>
<evidence type="ECO:0000256" key="8">
    <source>
        <dbReference type="ARBA" id="ARBA00033064"/>
    </source>
</evidence>
<proteinExistence type="inferred from homology"/>
<evidence type="ECO:0000256" key="4">
    <source>
        <dbReference type="ARBA" id="ARBA00005638"/>
    </source>
</evidence>
<evidence type="ECO:0000256" key="2">
    <source>
        <dbReference type="ARBA" id="ARBA00002869"/>
    </source>
</evidence>
<dbReference type="EC" id="2.5.1.61" evidence="5"/>
<dbReference type="AlphaFoldDB" id="A0A3B1BMM6"/>
<dbReference type="PIRSF" id="PIRSF001438">
    <property type="entry name" value="4pyrrol_synth_OHMeBilane_synth"/>
    <property type="match status" value="1"/>
</dbReference>
<dbReference type="Gene3D" id="3.40.190.10">
    <property type="entry name" value="Periplasmic binding protein-like II"/>
    <property type="match status" value="2"/>
</dbReference>
<evidence type="ECO:0000259" key="9">
    <source>
        <dbReference type="Pfam" id="PF01379"/>
    </source>
</evidence>
<dbReference type="SUPFAM" id="SSF54782">
    <property type="entry name" value="Porphobilinogen deaminase (hydroxymethylbilane synthase), C-terminal domain"/>
    <property type="match status" value="1"/>
</dbReference>
<dbReference type="InterPro" id="IPR022418">
    <property type="entry name" value="Porphobilinogen_deaminase_C"/>
</dbReference>
<dbReference type="EMBL" id="UOGD01000032">
    <property type="protein sequence ID" value="VAX15791.1"/>
    <property type="molecule type" value="Genomic_DNA"/>
</dbReference>
<gene>
    <name evidence="11" type="ORF">MNBD_IGNAVI01-1863</name>
</gene>
<comment type="pathway">
    <text evidence="3">Porphyrin-containing compound metabolism; protoporphyrin-IX biosynthesis; coproporphyrinogen-III from 5-aminolevulinate: step 2/4.</text>
</comment>
<evidence type="ECO:0000259" key="10">
    <source>
        <dbReference type="Pfam" id="PF03900"/>
    </source>
</evidence>
<dbReference type="Pfam" id="PF03900">
    <property type="entry name" value="Porphobil_deamC"/>
    <property type="match status" value="1"/>
</dbReference>
<evidence type="ECO:0000256" key="1">
    <source>
        <dbReference type="ARBA" id="ARBA00001916"/>
    </source>
</evidence>
<dbReference type="InterPro" id="IPR036803">
    <property type="entry name" value="Porphobilinogen_deaminase_C_sf"/>
</dbReference>
<evidence type="ECO:0000256" key="6">
    <source>
        <dbReference type="ARBA" id="ARBA00022679"/>
    </source>
</evidence>
<dbReference type="Pfam" id="PF01379">
    <property type="entry name" value="Porphobil_deam"/>
    <property type="match status" value="1"/>
</dbReference>
<dbReference type="GO" id="GO:0005737">
    <property type="term" value="C:cytoplasm"/>
    <property type="evidence" value="ECO:0007669"/>
    <property type="project" value="TreeGrafter"/>
</dbReference>
<keyword evidence="7" id="KW-0627">Porphyrin biosynthesis</keyword>
<feature type="domain" description="Porphobilinogen deaminase N-terminal" evidence="9">
    <location>
        <begin position="6"/>
        <end position="212"/>
    </location>
</feature>
<dbReference type="InterPro" id="IPR022417">
    <property type="entry name" value="Porphobilin_deaminase_N"/>
</dbReference>
<feature type="domain" description="Porphobilinogen deaminase C-terminal" evidence="10">
    <location>
        <begin position="227"/>
        <end position="271"/>
    </location>
</feature>
<dbReference type="FunFam" id="3.40.190.10:FF:000005">
    <property type="entry name" value="Porphobilinogen deaminase"/>
    <property type="match status" value="1"/>
</dbReference>